<reference evidence="1 2" key="1">
    <citation type="submission" date="2020-05" db="EMBL/GenBank/DDBJ databases">
        <title>Identification and distribution of gene clusters putatively required for synthesis of sphingolipid metabolism inhibitors in phylogenetically diverse species of the filamentous fungus Fusarium.</title>
        <authorList>
            <person name="Kim H.-S."/>
            <person name="Busman M."/>
            <person name="Brown D.W."/>
            <person name="Divon H."/>
            <person name="Uhlig S."/>
            <person name="Proctor R.H."/>
        </authorList>
    </citation>
    <scope>NUCLEOTIDE SEQUENCE [LARGE SCALE GENOMIC DNA]</scope>
    <source>
        <strain evidence="1 2">NRRL 25311</strain>
    </source>
</reference>
<sequence>MVTKKGTENEGTVEGRVARGFGDMEMEMEMMIASKSGQSASKAGAEQVQLWFFLFEDMKSSNFKQADYSLADVKKMNLTLDQCLKLSGCKGKAQDFSFWIHSKSMSSAVQMLTDEGIIGTYKLYCAKDPIIQIIIRHAEDLSPNTSRAPSHADSLASRQQKSARRGLLGPDLFIQPKVRHVSGSTDMETFEEIQDDQNVISIVKEGQTFTFTQDYLKGWIESEIANLKPLTDIVVQSLGPDGVTRDIRLDASVWQTYLAKREELLADIYSQVPNFQKSCLEFIYDLRNFGQNDKSKKRLESTGDQYYLGSPYFDTKIRDKLLELPVQTGTLQQALDALSIKRLSSTICASHDLSPIYEYALGIAWDKTMKKAVITPVKSSHSSLTFRAKEFMKKGGNAFRKK</sequence>
<gene>
    <name evidence="1" type="ORF">FDENT_8773</name>
</gene>
<evidence type="ECO:0000313" key="2">
    <source>
        <dbReference type="Proteomes" id="UP000562682"/>
    </source>
</evidence>
<dbReference type="Proteomes" id="UP000562682">
    <property type="component" value="Unassembled WGS sequence"/>
</dbReference>
<keyword evidence="2" id="KW-1185">Reference proteome</keyword>
<proteinExistence type="predicted"/>
<accession>A0A8H5U164</accession>
<comment type="caution">
    <text evidence="1">The sequence shown here is derived from an EMBL/GenBank/DDBJ whole genome shotgun (WGS) entry which is preliminary data.</text>
</comment>
<organism evidence="1 2">
    <name type="scientific">Fusarium denticulatum</name>
    <dbReference type="NCBI Taxonomy" id="48507"/>
    <lineage>
        <taxon>Eukaryota</taxon>
        <taxon>Fungi</taxon>
        <taxon>Dikarya</taxon>
        <taxon>Ascomycota</taxon>
        <taxon>Pezizomycotina</taxon>
        <taxon>Sordariomycetes</taxon>
        <taxon>Hypocreomycetidae</taxon>
        <taxon>Hypocreales</taxon>
        <taxon>Nectriaceae</taxon>
        <taxon>Fusarium</taxon>
        <taxon>Fusarium fujikuroi species complex</taxon>
    </lineage>
</organism>
<evidence type="ECO:0000313" key="1">
    <source>
        <dbReference type="EMBL" id="KAF5679260.1"/>
    </source>
</evidence>
<dbReference type="AlphaFoldDB" id="A0A8H5U164"/>
<protein>
    <submittedName>
        <fullName evidence="1">Uncharacterized protein</fullName>
    </submittedName>
</protein>
<dbReference type="EMBL" id="JAAOAK010000258">
    <property type="protein sequence ID" value="KAF5679260.1"/>
    <property type="molecule type" value="Genomic_DNA"/>
</dbReference>
<name>A0A8H5U164_9HYPO</name>